<protein>
    <submittedName>
        <fullName evidence="1">Uncharacterized protein</fullName>
    </submittedName>
</protein>
<dbReference type="EMBL" id="JRES01000991">
    <property type="protein sequence ID" value="KNC26360.1"/>
    <property type="molecule type" value="Genomic_DNA"/>
</dbReference>
<gene>
    <name evidence="1" type="ORF">FF38_09014</name>
</gene>
<keyword evidence="2" id="KW-1185">Reference proteome</keyword>
<evidence type="ECO:0000313" key="2">
    <source>
        <dbReference type="Proteomes" id="UP000037069"/>
    </source>
</evidence>
<comment type="caution">
    <text evidence="1">The sequence shown here is derived from an EMBL/GenBank/DDBJ whole genome shotgun (WGS) entry which is preliminary data.</text>
</comment>
<reference evidence="1 2" key="1">
    <citation type="journal article" date="2015" name="Nat. Commun.">
        <title>Lucilia cuprina genome unlocks parasitic fly biology to underpin future interventions.</title>
        <authorList>
            <person name="Anstead C.A."/>
            <person name="Korhonen P.K."/>
            <person name="Young N.D."/>
            <person name="Hall R.S."/>
            <person name="Jex A.R."/>
            <person name="Murali S.C."/>
            <person name="Hughes D.S."/>
            <person name="Lee S.F."/>
            <person name="Perry T."/>
            <person name="Stroehlein A.J."/>
            <person name="Ansell B.R."/>
            <person name="Breugelmans B."/>
            <person name="Hofmann A."/>
            <person name="Qu J."/>
            <person name="Dugan S."/>
            <person name="Lee S.L."/>
            <person name="Chao H."/>
            <person name="Dinh H."/>
            <person name="Han Y."/>
            <person name="Doddapaneni H.V."/>
            <person name="Worley K.C."/>
            <person name="Muzny D.M."/>
            <person name="Ioannidis P."/>
            <person name="Waterhouse R.M."/>
            <person name="Zdobnov E.M."/>
            <person name="James P.J."/>
            <person name="Bagnall N.H."/>
            <person name="Kotze A.C."/>
            <person name="Gibbs R.A."/>
            <person name="Richards S."/>
            <person name="Batterham P."/>
            <person name="Gasser R.B."/>
        </authorList>
    </citation>
    <scope>NUCLEOTIDE SEQUENCE [LARGE SCALE GENOMIC DNA]</scope>
    <source>
        <strain evidence="1 2">LS</strain>
        <tissue evidence="1">Full body</tissue>
    </source>
</reference>
<proteinExistence type="predicted"/>
<dbReference type="AlphaFoldDB" id="A0A0L0C209"/>
<evidence type="ECO:0000313" key="1">
    <source>
        <dbReference type="EMBL" id="KNC26360.1"/>
    </source>
</evidence>
<sequence length="156" mass="17492">MTNPHPQATADPEHHKTVNNKLFSQYKSCDQLAARSTDYLVLWFDSMTNPSKAKPRIHYKSPVYCPVGLEVLVASLCAGIAITPMWRFHKGNMPPEMGTSGQRIVSVLREHLFHGGLFHPLCKLENSLPCAPESLNDELRSQFLYMDVPVNAQALC</sequence>
<name>A0A0L0C209_LUCCU</name>
<organism evidence="1 2">
    <name type="scientific">Lucilia cuprina</name>
    <name type="common">Green bottle fly</name>
    <name type="synonym">Australian sheep blowfly</name>
    <dbReference type="NCBI Taxonomy" id="7375"/>
    <lineage>
        <taxon>Eukaryota</taxon>
        <taxon>Metazoa</taxon>
        <taxon>Ecdysozoa</taxon>
        <taxon>Arthropoda</taxon>
        <taxon>Hexapoda</taxon>
        <taxon>Insecta</taxon>
        <taxon>Pterygota</taxon>
        <taxon>Neoptera</taxon>
        <taxon>Endopterygota</taxon>
        <taxon>Diptera</taxon>
        <taxon>Brachycera</taxon>
        <taxon>Muscomorpha</taxon>
        <taxon>Oestroidea</taxon>
        <taxon>Calliphoridae</taxon>
        <taxon>Luciliinae</taxon>
        <taxon>Lucilia</taxon>
    </lineage>
</organism>
<accession>A0A0L0C209</accession>
<dbReference type="Proteomes" id="UP000037069">
    <property type="component" value="Unassembled WGS sequence"/>
</dbReference>